<evidence type="ECO:0000259" key="6">
    <source>
        <dbReference type="Pfam" id="PF02384"/>
    </source>
</evidence>
<dbReference type="InterPro" id="IPR002052">
    <property type="entry name" value="DNA_methylase_N6_adenine_CS"/>
</dbReference>
<evidence type="ECO:0000313" key="8">
    <source>
        <dbReference type="Proteomes" id="UP001499933"/>
    </source>
</evidence>
<dbReference type="InterPro" id="IPR003356">
    <property type="entry name" value="DNA_methylase_A-5"/>
</dbReference>
<comment type="caution">
    <text evidence="7">The sequence shown here is derived from an EMBL/GenBank/DDBJ whole genome shotgun (WGS) entry which is preliminary data.</text>
</comment>
<reference evidence="7 8" key="1">
    <citation type="journal article" date="2019" name="Int. J. Syst. Evol. Microbiol.">
        <title>The Global Catalogue of Microorganisms (GCM) 10K type strain sequencing project: providing services to taxonomists for standard genome sequencing and annotation.</title>
        <authorList>
            <consortium name="The Broad Institute Genomics Platform"/>
            <consortium name="The Broad Institute Genome Sequencing Center for Infectious Disease"/>
            <person name="Wu L."/>
            <person name="Ma J."/>
        </authorList>
    </citation>
    <scope>NUCLEOTIDE SEQUENCE [LARGE SCALE GENOMIC DNA]</scope>
    <source>
        <strain evidence="7 8">JCM 14901</strain>
    </source>
</reference>
<dbReference type="Gene3D" id="3.40.50.150">
    <property type="entry name" value="Vaccinia Virus protein VP39"/>
    <property type="match status" value="1"/>
</dbReference>
<dbReference type="PROSITE" id="PS00092">
    <property type="entry name" value="N6_MTASE"/>
    <property type="match status" value="1"/>
</dbReference>
<dbReference type="Proteomes" id="UP001499933">
    <property type="component" value="Unassembled WGS sequence"/>
</dbReference>
<dbReference type="RefSeq" id="WP_344097610.1">
    <property type="nucleotide sequence ID" value="NZ_BAAAOG010000014.1"/>
</dbReference>
<evidence type="ECO:0000256" key="5">
    <source>
        <dbReference type="ARBA" id="ARBA00047942"/>
    </source>
</evidence>
<evidence type="ECO:0000256" key="3">
    <source>
        <dbReference type="ARBA" id="ARBA00022679"/>
    </source>
</evidence>
<keyword evidence="4" id="KW-0680">Restriction system</keyword>
<sequence>MSLALAKPLESNRLRSAIPVSSSSVSARRVSSAIQSLLAPSLTTTRQNWLGAVARLTSESRPDLRGQLVEFLDAGPLDLGNPLGGMSIGEIGVVYEALVALSNHRDRRQKGQYFTPDDVASFMARQVQAFGDGHWLDPCCGVGNLAWHLADAMSDPAEFVSAQLTLIDMDPVALRTAIALLVASFAADGDDECLPRLAARSRARDFLDSAALPRHDFVIVNPPYAATAPNARFRTAAARELYAYFLERISLESKGFIAVTPASHLSAAKYDSLRVILEERSGGEVFVFDNVPDTCFRGFKYGSTNTSKTNFVRAAITVSSPSHTSWRLTPILRWAARSRLRMWSSAHRFLVDLRNGPNGEWAKVMPGTEAVWDALRSNGQTLSDLVHRERTQFALHVASTPRYYISASKRDLNRGSKHVLYFRTREEMNRAYVLLNSSLPYWWWRCVDGGITLPIRTLLSLPLPAVLSATPSLVTALEESEGRDLVKKLNAGRQNENIRRPRELVESIDDELLRGVRFDFSEVFAADMFEEVSR</sequence>
<keyword evidence="2" id="KW-0489">Methyltransferase</keyword>
<feature type="domain" description="DNA methylase adenine-specific" evidence="6">
    <location>
        <begin position="91"/>
        <end position="226"/>
    </location>
</feature>
<evidence type="ECO:0000256" key="2">
    <source>
        <dbReference type="ARBA" id="ARBA00022603"/>
    </source>
</evidence>
<proteinExistence type="predicted"/>
<dbReference type="Pfam" id="PF02384">
    <property type="entry name" value="N6_Mtase"/>
    <property type="match status" value="1"/>
</dbReference>
<evidence type="ECO:0000256" key="1">
    <source>
        <dbReference type="ARBA" id="ARBA00011900"/>
    </source>
</evidence>
<name>A0ABN2RLB3_9MICO</name>
<gene>
    <name evidence="7" type="ORF">GCM10009776_37260</name>
</gene>
<dbReference type="PANTHER" id="PTHR33841">
    <property type="entry name" value="DNA METHYLTRANSFERASE YEEA-RELATED"/>
    <property type="match status" value="1"/>
</dbReference>
<organism evidence="7 8">
    <name type="scientific">Microbacterium deminutum</name>
    <dbReference type="NCBI Taxonomy" id="344164"/>
    <lineage>
        <taxon>Bacteria</taxon>
        <taxon>Bacillati</taxon>
        <taxon>Actinomycetota</taxon>
        <taxon>Actinomycetes</taxon>
        <taxon>Micrococcales</taxon>
        <taxon>Microbacteriaceae</taxon>
        <taxon>Microbacterium</taxon>
    </lineage>
</organism>
<dbReference type="EC" id="2.1.1.72" evidence="1"/>
<comment type="catalytic activity">
    <reaction evidence="5">
        <text>a 2'-deoxyadenosine in DNA + S-adenosyl-L-methionine = an N(6)-methyl-2'-deoxyadenosine in DNA + S-adenosyl-L-homocysteine + H(+)</text>
        <dbReference type="Rhea" id="RHEA:15197"/>
        <dbReference type="Rhea" id="RHEA-COMP:12418"/>
        <dbReference type="Rhea" id="RHEA-COMP:12419"/>
        <dbReference type="ChEBI" id="CHEBI:15378"/>
        <dbReference type="ChEBI" id="CHEBI:57856"/>
        <dbReference type="ChEBI" id="CHEBI:59789"/>
        <dbReference type="ChEBI" id="CHEBI:90615"/>
        <dbReference type="ChEBI" id="CHEBI:90616"/>
        <dbReference type="EC" id="2.1.1.72"/>
    </reaction>
</comment>
<dbReference type="PANTHER" id="PTHR33841:SF1">
    <property type="entry name" value="DNA METHYLTRANSFERASE A"/>
    <property type="match status" value="1"/>
</dbReference>
<dbReference type="SUPFAM" id="SSF53335">
    <property type="entry name" value="S-adenosyl-L-methionine-dependent methyltransferases"/>
    <property type="match status" value="1"/>
</dbReference>
<dbReference type="PRINTS" id="PR00507">
    <property type="entry name" value="N12N6MTFRASE"/>
</dbReference>
<protein>
    <recommendedName>
        <fullName evidence="1">site-specific DNA-methyltransferase (adenine-specific)</fullName>
        <ecNumber evidence="1">2.1.1.72</ecNumber>
    </recommendedName>
</protein>
<evidence type="ECO:0000256" key="4">
    <source>
        <dbReference type="ARBA" id="ARBA00022747"/>
    </source>
</evidence>
<dbReference type="InterPro" id="IPR050953">
    <property type="entry name" value="N4_N6_ade-DNA_methylase"/>
</dbReference>
<dbReference type="CDD" id="cd02440">
    <property type="entry name" value="AdoMet_MTases"/>
    <property type="match status" value="1"/>
</dbReference>
<accession>A0ABN2RLB3</accession>
<keyword evidence="3" id="KW-0808">Transferase</keyword>
<dbReference type="EMBL" id="BAAAOG010000014">
    <property type="protein sequence ID" value="GAA1970783.1"/>
    <property type="molecule type" value="Genomic_DNA"/>
</dbReference>
<keyword evidence="8" id="KW-1185">Reference proteome</keyword>
<dbReference type="InterPro" id="IPR029063">
    <property type="entry name" value="SAM-dependent_MTases_sf"/>
</dbReference>
<evidence type="ECO:0000313" key="7">
    <source>
        <dbReference type="EMBL" id="GAA1970783.1"/>
    </source>
</evidence>